<keyword evidence="3" id="KW-0012">Acyltransferase</keyword>
<dbReference type="PANTHER" id="PTHR42811">
    <property type="entry name" value="SERINE ACETYLTRANSFERASE"/>
    <property type="match status" value="1"/>
</dbReference>
<reference evidence="4 5" key="1">
    <citation type="submission" date="2016-10" db="EMBL/GenBank/DDBJ databases">
        <authorList>
            <person name="Varghese N."/>
            <person name="Submissions S."/>
        </authorList>
    </citation>
    <scope>NUCLEOTIDE SEQUENCE [LARGE SCALE GENOMIC DNA]</scope>
    <source>
        <strain evidence="4 5">DSM 25353</strain>
    </source>
</reference>
<dbReference type="AlphaFoldDB" id="A0A8X8IEK7"/>
<dbReference type="InterPro" id="IPR011004">
    <property type="entry name" value="Trimer_LpxA-like_sf"/>
</dbReference>
<accession>A0A8X8IEK7</accession>
<gene>
    <name evidence="4" type="ORF">SAMN05444410_11432</name>
</gene>
<dbReference type="Gene3D" id="2.160.10.10">
    <property type="entry name" value="Hexapeptide repeat proteins"/>
    <property type="match status" value="1"/>
</dbReference>
<dbReference type="CDD" id="cd03354">
    <property type="entry name" value="LbH_SAT"/>
    <property type="match status" value="1"/>
</dbReference>
<dbReference type="Gene3D" id="1.10.3130.10">
    <property type="entry name" value="serine acetyltransferase, domain 1"/>
    <property type="match status" value="1"/>
</dbReference>
<dbReference type="SUPFAM" id="SSF51161">
    <property type="entry name" value="Trimeric LpxA-like enzymes"/>
    <property type="match status" value="1"/>
</dbReference>
<keyword evidence="2" id="KW-0808">Transferase</keyword>
<sequence length="277" mass="31074">MTKQDFVQHLFHKNRKRFSRFPDKELAERFTDDLFNLLFGSYEGRYDSAEKLTQEYQELQNTFSAILFELIRDEQLVKQHTGHFFYELPELYEALLLDAETVLKFDPAAQSIEEVLVAYPGFYATAIYRIAHQLHLQGIKTLPRILSEYAHSKTGIDIHPGAEIGSSFAIDHGTGIVIGETTVIGNHVKIYQGVTLGALNVAKELANKKRHPSIEDHVIIYSGATILGGETVVGSGSIIGGNIWLTHSVPANSVVYHKSEIHIKGKDPFPEPLNFVI</sequence>
<keyword evidence="1" id="KW-0028">Amino-acid biosynthesis</keyword>
<organism evidence="4 5">
    <name type="scientific">Hydrobacter penzbergensis</name>
    <dbReference type="NCBI Taxonomy" id="1235997"/>
    <lineage>
        <taxon>Bacteria</taxon>
        <taxon>Pseudomonadati</taxon>
        <taxon>Bacteroidota</taxon>
        <taxon>Chitinophagia</taxon>
        <taxon>Chitinophagales</taxon>
        <taxon>Chitinophagaceae</taxon>
        <taxon>Hydrobacter</taxon>
    </lineage>
</organism>
<evidence type="ECO:0000313" key="5">
    <source>
        <dbReference type="Proteomes" id="UP000198711"/>
    </source>
</evidence>
<name>A0A8X8IEK7_9BACT</name>
<evidence type="ECO:0000256" key="1">
    <source>
        <dbReference type="ARBA" id="ARBA00022605"/>
    </source>
</evidence>
<dbReference type="GO" id="GO:0008652">
    <property type="term" value="P:amino acid biosynthetic process"/>
    <property type="evidence" value="ECO:0007669"/>
    <property type="project" value="UniProtKB-KW"/>
</dbReference>
<dbReference type="InterPro" id="IPR045304">
    <property type="entry name" value="LbH_SAT"/>
</dbReference>
<comment type="caution">
    <text evidence="4">The sequence shown here is derived from an EMBL/GenBank/DDBJ whole genome shotgun (WGS) entry which is preliminary data.</text>
</comment>
<evidence type="ECO:0000256" key="2">
    <source>
        <dbReference type="ARBA" id="ARBA00022679"/>
    </source>
</evidence>
<dbReference type="GO" id="GO:0016746">
    <property type="term" value="F:acyltransferase activity"/>
    <property type="evidence" value="ECO:0007669"/>
    <property type="project" value="UniProtKB-KW"/>
</dbReference>
<proteinExistence type="predicted"/>
<evidence type="ECO:0000313" key="4">
    <source>
        <dbReference type="EMBL" id="SDX36052.1"/>
    </source>
</evidence>
<evidence type="ECO:0000256" key="3">
    <source>
        <dbReference type="ARBA" id="ARBA00023315"/>
    </source>
</evidence>
<keyword evidence="5" id="KW-1185">Reference proteome</keyword>
<dbReference type="RefSeq" id="WP_092725656.1">
    <property type="nucleotide sequence ID" value="NZ_FNNO01000014.1"/>
</dbReference>
<dbReference type="InterPro" id="IPR042122">
    <property type="entry name" value="Ser_AcTrfase_N_sf"/>
</dbReference>
<protein>
    <submittedName>
        <fullName evidence="4">Serine O-acetyltransferase</fullName>
    </submittedName>
</protein>
<dbReference type="EMBL" id="FNNO01000014">
    <property type="protein sequence ID" value="SDX36052.1"/>
    <property type="molecule type" value="Genomic_DNA"/>
</dbReference>
<dbReference type="Proteomes" id="UP000198711">
    <property type="component" value="Unassembled WGS sequence"/>
</dbReference>